<dbReference type="AlphaFoldDB" id="A0A1A8VMV6"/>
<protein>
    <submittedName>
        <fullName evidence="3">Uncharacterized protein</fullName>
    </submittedName>
</protein>
<evidence type="ECO:0000313" key="3">
    <source>
        <dbReference type="EMBL" id="SBS81672.1"/>
    </source>
</evidence>
<feature type="transmembrane region" description="Helical" evidence="2">
    <location>
        <begin position="481"/>
        <end position="504"/>
    </location>
</feature>
<evidence type="ECO:0000256" key="1">
    <source>
        <dbReference type="SAM" id="MobiDB-lite"/>
    </source>
</evidence>
<evidence type="ECO:0000313" key="4">
    <source>
        <dbReference type="Proteomes" id="UP000078597"/>
    </source>
</evidence>
<keyword evidence="2" id="KW-0812">Transmembrane</keyword>
<feature type="compositionally biased region" description="Basic and acidic residues" evidence="1">
    <location>
        <begin position="55"/>
        <end position="68"/>
    </location>
</feature>
<name>A0A1A8VMV6_PLAMA</name>
<organism evidence="3 4">
    <name type="scientific">Plasmodium malariae</name>
    <dbReference type="NCBI Taxonomy" id="5858"/>
    <lineage>
        <taxon>Eukaryota</taxon>
        <taxon>Sar</taxon>
        <taxon>Alveolata</taxon>
        <taxon>Apicomplexa</taxon>
        <taxon>Aconoidasida</taxon>
        <taxon>Haemosporida</taxon>
        <taxon>Plasmodiidae</taxon>
        <taxon>Plasmodium</taxon>
        <taxon>Plasmodium (Plasmodium)</taxon>
    </lineage>
</organism>
<accession>A0A1A8VMV6</accession>
<proteinExistence type="predicted"/>
<dbReference type="Proteomes" id="UP000078597">
    <property type="component" value="Unassembled WGS sequence"/>
</dbReference>
<reference evidence="4" key="1">
    <citation type="submission" date="2016-05" db="EMBL/GenBank/DDBJ databases">
        <authorList>
            <person name="Naeem Raeece"/>
        </authorList>
    </citation>
    <scope>NUCLEOTIDE SEQUENCE [LARGE SCALE GENOMIC DNA]</scope>
</reference>
<dbReference type="EMBL" id="FLQW01000071">
    <property type="protein sequence ID" value="SBS81672.1"/>
    <property type="molecule type" value="Genomic_DNA"/>
</dbReference>
<sequence length="533" mass="63269">WTYKGGKNAASKRSKFLDVSEFSKMDVKTNVREEDENLFEPPLGEKEAYPSYMQPEEKNSSGWSEKWRSDENVKKENIKVKERGNEKEKRNTYHFFSSDNYAYNVPYNYKVVIPTKENTMKNDKGNIREEYSRDTNTQLNYTDYTGFRNPTLQTFENYKYWQDSGFKKFLTRIFPIKLPEHKTVDPLLREYIYFLHSFDPFRFSFKKLSERYFFSKSSIKAIYKEESVKRFLQDNELCNDKTKRISKKEAVTKIKELIYSKRIGYKDIGDHENVKNEEDQFQGYKNTFDQINRQVIQVESISSFPLPHRRDPVPKRVDVDMPVFNSANVKIMNWINPNDRVKSIVFLILLCCELAQREHFSELCVSIVLSFNIMYSVTHELILQNDFTNSFVIYAGDDKTVKRRKYDIKNNKLRGKNKPHILNNESEKNFLEVMSAHIYNPSISYREDIRTHVIIHFSSYHFAEFFDNNAMGTSTIYYSRLMWGALIFLIMFILVSCIGVYLYVNNLENSFPRKRHSPNPTNHYVINPVIPYS</sequence>
<keyword evidence="2" id="KW-0472">Membrane</keyword>
<gene>
    <name evidence="3" type="ORF">PMALA_001400</name>
</gene>
<dbReference type="VEuPathDB" id="PlasmoDB:PmUG01_02018200"/>
<keyword evidence="2" id="KW-1133">Transmembrane helix</keyword>
<feature type="region of interest" description="Disordered" evidence="1">
    <location>
        <begin position="33"/>
        <end position="68"/>
    </location>
</feature>
<feature type="non-terminal residue" evidence="3">
    <location>
        <position position="1"/>
    </location>
</feature>
<evidence type="ECO:0000256" key="2">
    <source>
        <dbReference type="SAM" id="Phobius"/>
    </source>
</evidence>
<dbReference type="VEuPathDB" id="PlasmoDB:PmUG01_02018300"/>